<proteinExistence type="predicted"/>
<organism evidence="2 3">
    <name type="scientific">Nannochloropsis salina CCMP1776</name>
    <dbReference type="NCBI Taxonomy" id="1027361"/>
    <lineage>
        <taxon>Eukaryota</taxon>
        <taxon>Sar</taxon>
        <taxon>Stramenopiles</taxon>
        <taxon>Ochrophyta</taxon>
        <taxon>Eustigmatophyceae</taxon>
        <taxon>Eustigmatales</taxon>
        <taxon>Monodopsidaceae</taxon>
        <taxon>Microchloropsis</taxon>
        <taxon>Microchloropsis salina</taxon>
    </lineage>
</organism>
<accession>A0A4D9CYJ0</accession>
<evidence type="ECO:0000313" key="3">
    <source>
        <dbReference type="Proteomes" id="UP000355283"/>
    </source>
</evidence>
<gene>
    <name evidence="2" type="ORF">NSK_006209</name>
</gene>
<reference evidence="2 3" key="1">
    <citation type="submission" date="2019-01" db="EMBL/GenBank/DDBJ databases">
        <title>Nuclear Genome Assembly of the Microalgal Biofuel strain Nannochloropsis salina CCMP1776.</title>
        <authorList>
            <person name="Hovde B."/>
        </authorList>
    </citation>
    <scope>NUCLEOTIDE SEQUENCE [LARGE SCALE GENOMIC DNA]</scope>
    <source>
        <strain evidence="2 3">CCMP1776</strain>
    </source>
</reference>
<comment type="caution">
    <text evidence="2">The sequence shown here is derived from an EMBL/GenBank/DDBJ whole genome shotgun (WGS) entry which is preliminary data.</text>
</comment>
<evidence type="ECO:0000256" key="1">
    <source>
        <dbReference type="SAM" id="MobiDB-lite"/>
    </source>
</evidence>
<protein>
    <submittedName>
        <fullName evidence="2">Uncharacterized protein</fullName>
    </submittedName>
</protein>
<name>A0A4D9CYJ0_9STRA</name>
<sequence length="77" mass="8369">MNLAEDDDLMGLEEELGLNSSPTPGAMHLPAPIPSRQRGDQGHGNSRDHADVLAELEALDDGLEEFEGYLKSLEQKP</sequence>
<dbReference type="Proteomes" id="UP000355283">
    <property type="component" value="Unassembled WGS sequence"/>
</dbReference>
<dbReference type="OrthoDB" id="16692at2759"/>
<dbReference type="EMBL" id="SDOX01000107">
    <property type="protein sequence ID" value="TFJ82465.1"/>
    <property type="molecule type" value="Genomic_DNA"/>
</dbReference>
<keyword evidence="3" id="KW-1185">Reference proteome</keyword>
<evidence type="ECO:0000313" key="2">
    <source>
        <dbReference type="EMBL" id="TFJ82465.1"/>
    </source>
</evidence>
<feature type="region of interest" description="Disordered" evidence="1">
    <location>
        <begin position="1"/>
        <end position="49"/>
    </location>
</feature>
<dbReference type="AlphaFoldDB" id="A0A4D9CYJ0"/>
<feature type="compositionally biased region" description="Basic and acidic residues" evidence="1">
    <location>
        <begin position="37"/>
        <end position="49"/>
    </location>
</feature>
<feature type="compositionally biased region" description="Acidic residues" evidence="1">
    <location>
        <begin position="1"/>
        <end position="16"/>
    </location>
</feature>